<reference evidence="6" key="1">
    <citation type="journal article" date="2014" name="Proc. Natl. Acad. Sci. U.S.A.">
        <title>Extensive sampling of basidiomycete genomes demonstrates inadequacy of the white-rot/brown-rot paradigm for wood decay fungi.</title>
        <authorList>
            <person name="Riley R."/>
            <person name="Salamov A.A."/>
            <person name="Brown D.W."/>
            <person name="Nagy L.G."/>
            <person name="Floudas D."/>
            <person name="Held B.W."/>
            <person name="Levasseur A."/>
            <person name="Lombard V."/>
            <person name="Morin E."/>
            <person name="Otillar R."/>
            <person name="Lindquist E.A."/>
            <person name="Sun H."/>
            <person name="LaButti K.M."/>
            <person name="Schmutz J."/>
            <person name="Jabbour D."/>
            <person name="Luo H."/>
            <person name="Baker S.E."/>
            <person name="Pisabarro A.G."/>
            <person name="Walton J.D."/>
            <person name="Blanchette R.A."/>
            <person name="Henrissat B."/>
            <person name="Martin F."/>
            <person name="Cullen D."/>
            <person name="Hibbett D.S."/>
            <person name="Grigoriev I.V."/>
        </authorList>
    </citation>
    <scope>NUCLEOTIDE SEQUENCE [LARGE SCALE GENOMIC DNA]</scope>
    <source>
        <strain evidence="6">CBS 339.88</strain>
    </source>
</reference>
<evidence type="ECO:0000256" key="2">
    <source>
        <dbReference type="ARBA" id="ARBA00022723"/>
    </source>
</evidence>
<dbReference type="STRING" id="685588.A0A067SEU1"/>
<name>A0A067SEU1_GALM3</name>
<comment type="similarity">
    <text evidence="1">Belongs to the indoleamine 2,3-dioxygenase family.</text>
</comment>
<evidence type="ECO:0000256" key="3">
    <source>
        <dbReference type="ARBA" id="ARBA00023004"/>
    </source>
</evidence>
<feature type="binding site" description="proximal binding residue" evidence="4">
    <location>
        <position position="379"/>
    </location>
    <ligand>
        <name>heme b</name>
        <dbReference type="ChEBI" id="CHEBI:60344"/>
    </ligand>
    <ligandPart>
        <name>Fe</name>
        <dbReference type="ChEBI" id="CHEBI:18248"/>
    </ligandPart>
</feature>
<accession>A0A067SEU1</accession>
<dbReference type="GO" id="GO:0020037">
    <property type="term" value="F:heme binding"/>
    <property type="evidence" value="ECO:0007669"/>
    <property type="project" value="InterPro"/>
</dbReference>
<dbReference type="HOGENOM" id="CLU_010089_2_0_1"/>
<dbReference type="Pfam" id="PF01231">
    <property type="entry name" value="IDO"/>
    <property type="match status" value="1"/>
</dbReference>
<dbReference type="PANTHER" id="PTHR28657">
    <property type="entry name" value="INDOLEAMINE 2,3-DIOXYGENASE"/>
    <property type="match status" value="1"/>
</dbReference>
<dbReference type="Proteomes" id="UP000027222">
    <property type="component" value="Unassembled WGS sequence"/>
</dbReference>
<dbReference type="EMBL" id="KL142407">
    <property type="protein sequence ID" value="KDR68497.1"/>
    <property type="molecule type" value="Genomic_DNA"/>
</dbReference>
<dbReference type="OrthoDB" id="540174at2759"/>
<gene>
    <name evidence="5" type="ORF">GALMADRAFT_256719</name>
</gene>
<keyword evidence="2 4" id="KW-0479">Metal-binding</keyword>
<protein>
    <recommendedName>
        <fullName evidence="7">Indoleamine 2,3-dioxygenase</fullName>
    </recommendedName>
</protein>
<proteinExistence type="inferred from homology"/>
<dbReference type="GO" id="GO:0034354">
    <property type="term" value="P:'de novo' NAD+ biosynthetic process from L-tryptophan"/>
    <property type="evidence" value="ECO:0007669"/>
    <property type="project" value="TreeGrafter"/>
</dbReference>
<dbReference type="Gene3D" id="1.20.58.480">
    <property type="match status" value="1"/>
</dbReference>
<evidence type="ECO:0000313" key="6">
    <source>
        <dbReference type="Proteomes" id="UP000027222"/>
    </source>
</evidence>
<sequence>MAEALEQLKASGSLPVTQVFDVDQHTGFMAPQPPIARLPSPWEPWEAALNSAVYAKIQLGDKVGLTPTEAAGSEKWRGSIRNLPTLATEGLSNSAILLRRAHLVLAYLLHFYIQSLPPSQVISIPQSIGIPLLQVSTELDIPPVLTFSDTVLYNWDFRNAPKSEVALPTPSTIRTQTMFTNLTDEEEFYLCSARIELRGVEVLELMRVTMDETFVGDAIAVRRIKEYLHTIAGVIVELKALLLDVKKSCDPDVYYNQVRPWFRGEDSAENKSKWVFEGLDAHPQLRVPTELSGPSAGQSSMVHVLDIFLGVNHQATSPGRPPFMSRMQSYMPRNHRLFLDHLKANPRPLRAFVMDANDPELLSAYNHAVMSLKEFRDAHMIIAALYILGPARRAAIATSTAAKQVSYSHDQPSEALKGTGGTDLVKFLKDTRTRTTETLIP</sequence>
<dbReference type="GO" id="GO:0005737">
    <property type="term" value="C:cytoplasm"/>
    <property type="evidence" value="ECO:0007669"/>
    <property type="project" value="TreeGrafter"/>
</dbReference>
<dbReference type="PANTHER" id="PTHR28657:SF5">
    <property type="entry name" value="INDOLEAMINE 2,3-DIOXYGENASE"/>
    <property type="match status" value="1"/>
</dbReference>
<evidence type="ECO:0000256" key="4">
    <source>
        <dbReference type="PIRSR" id="PIRSR600898-1"/>
    </source>
</evidence>
<dbReference type="InterPro" id="IPR000898">
    <property type="entry name" value="Indolamine_dOase"/>
</dbReference>
<evidence type="ECO:0008006" key="7">
    <source>
        <dbReference type="Google" id="ProtNLM"/>
    </source>
</evidence>
<dbReference type="GO" id="GO:0019441">
    <property type="term" value="P:L-tryptophan catabolic process to kynurenine"/>
    <property type="evidence" value="ECO:0007669"/>
    <property type="project" value="InterPro"/>
</dbReference>
<dbReference type="InterPro" id="IPR037217">
    <property type="entry name" value="Trp/Indoleamine_2_3_dOase-like"/>
</dbReference>
<keyword evidence="6" id="KW-1185">Reference proteome</keyword>
<dbReference type="GO" id="GO:0046872">
    <property type="term" value="F:metal ion binding"/>
    <property type="evidence" value="ECO:0007669"/>
    <property type="project" value="UniProtKB-KW"/>
</dbReference>
<organism evidence="5 6">
    <name type="scientific">Galerina marginata (strain CBS 339.88)</name>
    <dbReference type="NCBI Taxonomy" id="685588"/>
    <lineage>
        <taxon>Eukaryota</taxon>
        <taxon>Fungi</taxon>
        <taxon>Dikarya</taxon>
        <taxon>Basidiomycota</taxon>
        <taxon>Agaricomycotina</taxon>
        <taxon>Agaricomycetes</taxon>
        <taxon>Agaricomycetidae</taxon>
        <taxon>Agaricales</taxon>
        <taxon>Agaricineae</taxon>
        <taxon>Strophariaceae</taxon>
        <taxon>Galerina</taxon>
    </lineage>
</organism>
<keyword evidence="4" id="KW-0349">Heme</keyword>
<keyword evidence="3 4" id="KW-0408">Iron</keyword>
<evidence type="ECO:0000313" key="5">
    <source>
        <dbReference type="EMBL" id="KDR68497.1"/>
    </source>
</evidence>
<dbReference type="GO" id="GO:0033754">
    <property type="term" value="F:indoleamine 2,3-dioxygenase activity"/>
    <property type="evidence" value="ECO:0007669"/>
    <property type="project" value="TreeGrafter"/>
</dbReference>
<dbReference type="AlphaFoldDB" id="A0A067SEU1"/>
<evidence type="ECO:0000256" key="1">
    <source>
        <dbReference type="ARBA" id="ARBA00007119"/>
    </source>
</evidence>
<dbReference type="SUPFAM" id="SSF140959">
    <property type="entry name" value="Indolic compounds 2,3-dioxygenase-like"/>
    <property type="match status" value="1"/>
</dbReference>